<gene>
    <name evidence="5" type="ORF">DUNSADRAFT_18466</name>
</gene>
<accession>A0ABQ7G028</accession>
<protein>
    <recommendedName>
        <fullName evidence="4">VASt domain-containing protein</fullName>
    </recommendedName>
</protein>
<evidence type="ECO:0000256" key="2">
    <source>
        <dbReference type="ARBA" id="ARBA00023136"/>
    </source>
</evidence>
<dbReference type="Proteomes" id="UP000815325">
    <property type="component" value="Unassembled WGS sequence"/>
</dbReference>
<evidence type="ECO:0000259" key="4">
    <source>
        <dbReference type="PROSITE" id="PS51778"/>
    </source>
</evidence>
<evidence type="ECO:0000256" key="1">
    <source>
        <dbReference type="ARBA" id="ARBA00004370"/>
    </source>
</evidence>
<evidence type="ECO:0000313" key="5">
    <source>
        <dbReference type="EMBL" id="KAF5827955.1"/>
    </source>
</evidence>
<dbReference type="PROSITE" id="PS51778">
    <property type="entry name" value="VAST"/>
    <property type="match status" value="1"/>
</dbReference>
<dbReference type="Pfam" id="PF16016">
    <property type="entry name" value="VASt"/>
    <property type="match status" value="1"/>
</dbReference>
<feature type="compositionally biased region" description="Low complexity" evidence="3">
    <location>
        <begin position="32"/>
        <end position="43"/>
    </location>
</feature>
<evidence type="ECO:0000256" key="3">
    <source>
        <dbReference type="SAM" id="MobiDB-lite"/>
    </source>
</evidence>
<sequence length="176" mass="19147">SPNASNSGTGHYEKKRSGVDGYVTPPGRKNMSSQSLGDLSASSTQPDQATLASEAEGSVEEEDEDEGGNAVFDLVELKPPPPKAPDSRVVLSTVIPGTPASLYHVLLATKSHFMEDFLESQGNRRINLTPWKRHHLLAHVRDLSFVAPIRGAFGNWGVSHTQCFQSHRCDKGNLVW</sequence>
<comment type="subcellular location">
    <subcellularLocation>
        <location evidence="1">Membrane</location>
    </subcellularLocation>
</comment>
<keyword evidence="6" id="KW-1185">Reference proteome</keyword>
<keyword evidence="2" id="KW-0472">Membrane</keyword>
<feature type="domain" description="VASt" evidence="4">
    <location>
        <begin position="86"/>
        <end position="176"/>
    </location>
</feature>
<proteinExistence type="predicted"/>
<organism evidence="5 6">
    <name type="scientific">Dunaliella salina</name>
    <name type="common">Green alga</name>
    <name type="synonym">Protococcus salinus</name>
    <dbReference type="NCBI Taxonomy" id="3046"/>
    <lineage>
        <taxon>Eukaryota</taxon>
        <taxon>Viridiplantae</taxon>
        <taxon>Chlorophyta</taxon>
        <taxon>core chlorophytes</taxon>
        <taxon>Chlorophyceae</taxon>
        <taxon>CS clade</taxon>
        <taxon>Chlamydomonadales</taxon>
        <taxon>Dunaliellaceae</taxon>
        <taxon>Dunaliella</taxon>
    </lineage>
</organism>
<dbReference type="EMBL" id="MU070392">
    <property type="protein sequence ID" value="KAF5827955.1"/>
    <property type="molecule type" value="Genomic_DNA"/>
</dbReference>
<reference evidence="5" key="1">
    <citation type="submission" date="2017-08" db="EMBL/GenBank/DDBJ databases">
        <authorList>
            <person name="Polle J.E."/>
            <person name="Barry K."/>
            <person name="Cushman J."/>
            <person name="Schmutz J."/>
            <person name="Tran D."/>
            <person name="Hathwaick L.T."/>
            <person name="Yim W.C."/>
            <person name="Jenkins J."/>
            <person name="Mckie-Krisberg Z.M."/>
            <person name="Prochnik S."/>
            <person name="Lindquist E."/>
            <person name="Dockter R.B."/>
            <person name="Adam C."/>
            <person name="Molina H."/>
            <person name="Bunkerborg J."/>
            <person name="Jin E."/>
            <person name="Buchheim M."/>
            <person name="Magnuson J."/>
        </authorList>
    </citation>
    <scope>NUCLEOTIDE SEQUENCE</scope>
    <source>
        <strain evidence="5">CCAP 19/18</strain>
    </source>
</reference>
<name>A0ABQ7G028_DUNSA</name>
<feature type="non-terminal residue" evidence="5">
    <location>
        <position position="1"/>
    </location>
</feature>
<feature type="compositionally biased region" description="Acidic residues" evidence="3">
    <location>
        <begin position="57"/>
        <end position="67"/>
    </location>
</feature>
<comment type="caution">
    <text evidence="5">The sequence shown here is derived from an EMBL/GenBank/DDBJ whole genome shotgun (WGS) entry which is preliminary data.</text>
</comment>
<feature type="region of interest" description="Disordered" evidence="3">
    <location>
        <begin position="1"/>
        <end position="86"/>
    </location>
</feature>
<evidence type="ECO:0000313" key="6">
    <source>
        <dbReference type="Proteomes" id="UP000815325"/>
    </source>
</evidence>
<dbReference type="InterPro" id="IPR031968">
    <property type="entry name" value="VASt"/>
</dbReference>